<feature type="transmembrane region" description="Helical" evidence="1">
    <location>
        <begin position="53"/>
        <end position="75"/>
    </location>
</feature>
<dbReference type="OrthoDB" id="7032446at2"/>
<dbReference type="EnsemblBacteria" id="ADF61368">
    <property type="protein sequence ID" value="ADF61368"/>
    <property type="gene ID" value="ECL_01812"/>
</dbReference>
<evidence type="ECO:0000313" key="3">
    <source>
        <dbReference type="Proteomes" id="UP000002363"/>
    </source>
</evidence>
<dbReference type="RefSeq" id="WP_013096437.1">
    <property type="nucleotide sequence ID" value="NC_014121.1"/>
</dbReference>
<dbReference type="KEGG" id="enc:ECL_01812"/>
<organism evidence="2 3">
    <name type="scientific">Enterobacter cloacae subsp. cloacae (strain ATCC 13047 / DSM 30054 / NBRC 13535 / NCTC 10005 / WDCM 00083 / NCDC 279-56)</name>
    <dbReference type="NCBI Taxonomy" id="716541"/>
    <lineage>
        <taxon>Bacteria</taxon>
        <taxon>Pseudomonadati</taxon>
        <taxon>Pseudomonadota</taxon>
        <taxon>Gammaproteobacteria</taxon>
        <taxon>Enterobacterales</taxon>
        <taxon>Enterobacteriaceae</taxon>
        <taxon>Enterobacter</taxon>
        <taxon>Enterobacter cloacae complex</taxon>
    </lineage>
</organism>
<gene>
    <name evidence="2" type="ordered locus">ECL_01812</name>
</gene>
<evidence type="ECO:0000256" key="1">
    <source>
        <dbReference type="SAM" id="Phobius"/>
    </source>
</evidence>
<dbReference type="PATRIC" id="fig|716541.4.peg.2015"/>
<sequence>MSYTLKYLPERYPRPKPLRFSRWFVALVVMLSISVILMRLFGRYVGNLYFWKLALGLPISLWSILFACCFLLWALRDSKANAFDKQREQWILLETRKARRALQVLNATFITGHSSVAQKDIAIAMQKNDSIIVSQVDRDGNESTRMSQISSSPQDSSKFVIINIFSRLITDIPFAQFPDKVPLIVVFDITTSLPLENIRHYWDEVWQKNNITHPVEYGEGSGLSVIDRWLNVRIKDKAMLLIVGLQFHPSDSDNTAEAAVALLLGNRLTQEALEPLALLHRPDASPPGELSEGMNMAAWNVPLKENIVKNLWLAGMTGEQRAEVIACQNAHPAQSVADDSVISLDRSMGHAGAAAPWLAIAAATEIARQTQSPQMIICGDTTQNVLWSTLITPIASRQEMDP</sequence>
<dbReference type="STRING" id="716541.ECL_01812"/>
<dbReference type="EMBL" id="CP001918">
    <property type="protein sequence ID" value="ADF61368.1"/>
    <property type="molecule type" value="Genomic_DNA"/>
</dbReference>
<keyword evidence="1" id="KW-1133">Transmembrane helix</keyword>
<evidence type="ECO:0000313" key="2">
    <source>
        <dbReference type="EMBL" id="ADF61368.1"/>
    </source>
</evidence>
<name>A0A0H3CLB7_ENTCC</name>
<keyword evidence="1" id="KW-0472">Membrane</keyword>
<keyword evidence="3" id="KW-1185">Reference proteome</keyword>
<feature type="transmembrane region" description="Helical" evidence="1">
    <location>
        <begin position="20"/>
        <end position="41"/>
    </location>
</feature>
<protein>
    <submittedName>
        <fullName evidence="2">Putative structural protein</fullName>
    </submittedName>
</protein>
<dbReference type="Proteomes" id="UP000002363">
    <property type="component" value="Chromosome"/>
</dbReference>
<reference evidence="2 3" key="1">
    <citation type="journal article" date="2010" name="J. Bacteriol.">
        <title>Complete genome sequence of Enterobacter cloacae subsp. cloacae type strain ATCC 13047.</title>
        <authorList>
            <person name="Ren Y."/>
            <person name="Ren Y."/>
            <person name="Zhou Z."/>
            <person name="Guo X."/>
            <person name="Li Y."/>
            <person name="Feng L."/>
            <person name="Wang L."/>
        </authorList>
    </citation>
    <scope>NUCLEOTIDE SEQUENCE [LARGE SCALE GENOMIC DNA]</scope>
    <source>
        <strain evidence="3">ATCC 13047 / DSM 30054 / NBRC 13535 / NCTC 10005 / WDCM 00083 / NCDC 279-56</strain>
    </source>
</reference>
<dbReference type="eggNOG" id="ENOG5030V20">
    <property type="taxonomic scope" value="Bacteria"/>
</dbReference>
<keyword evidence="1" id="KW-0812">Transmembrane</keyword>
<dbReference type="AlphaFoldDB" id="A0A0H3CLB7"/>
<proteinExistence type="predicted"/>
<accession>A0A0H3CLB7</accession>
<dbReference type="HOGENOM" id="CLU_053135_1_0_6"/>